<dbReference type="SUPFAM" id="SSF47676">
    <property type="entry name" value="Conserved domain common to transcription factors TFIIS, elongin A, CRSP70"/>
    <property type="match status" value="1"/>
</dbReference>
<dbReference type="Gene3D" id="1.10.10.60">
    <property type="entry name" value="Homeodomain-like"/>
    <property type="match status" value="1"/>
</dbReference>
<dbReference type="PANTHER" id="PTHR33400:SF6">
    <property type="entry name" value="HOMEOBOX PROTEIN LUMINIDEPENDENS"/>
    <property type="match status" value="1"/>
</dbReference>
<accession>A0ABD0VU23</accession>
<feature type="compositionally biased region" description="Low complexity" evidence="4">
    <location>
        <begin position="728"/>
        <end position="739"/>
    </location>
</feature>
<evidence type="ECO:0000256" key="3">
    <source>
        <dbReference type="PROSITE-ProRule" id="PRU00108"/>
    </source>
</evidence>
<dbReference type="GO" id="GO:0003677">
    <property type="term" value="F:DNA binding"/>
    <property type="evidence" value="ECO:0007669"/>
    <property type="project" value="UniProtKB-UniRule"/>
</dbReference>
<reference evidence="6 7" key="1">
    <citation type="journal article" date="2024" name="Plant Biotechnol. J.">
        <title>Dendrobium thyrsiflorum genome and its molecular insights into genes involved in important horticultural traits.</title>
        <authorList>
            <person name="Chen B."/>
            <person name="Wang J.Y."/>
            <person name="Zheng P.J."/>
            <person name="Li K.L."/>
            <person name="Liang Y.M."/>
            <person name="Chen X.F."/>
            <person name="Zhang C."/>
            <person name="Zhao X."/>
            <person name="He X."/>
            <person name="Zhang G.Q."/>
            <person name="Liu Z.J."/>
            <person name="Xu Q."/>
        </authorList>
    </citation>
    <scope>NUCLEOTIDE SEQUENCE [LARGE SCALE GENOMIC DNA]</scope>
    <source>
        <strain evidence="6">GZMU011</strain>
    </source>
</reference>
<feature type="region of interest" description="Disordered" evidence="4">
    <location>
        <begin position="634"/>
        <end position="661"/>
    </location>
</feature>
<dbReference type="InterPro" id="IPR001356">
    <property type="entry name" value="HD"/>
</dbReference>
<feature type="region of interest" description="Disordered" evidence="4">
    <location>
        <begin position="900"/>
        <end position="919"/>
    </location>
</feature>
<feature type="domain" description="Homeobox" evidence="5">
    <location>
        <begin position="70"/>
        <end position="130"/>
    </location>
</feature>
<dbReference type="InterPro" id="IPR035441">
    <property type="entry name" value="TFIIS/LEDGF_dom_sf"/>
</dbReference>
<dbReference type="EMBL" id="JANQDX010000001">
    <property type="protein sequence ID" value="KAL0928615.1"/>
    <property type="molecule type" value="Genomic_DNA"/>
</dbReference>
<organism evidence="6 7">
    <name type="scientific">Dendrobium thyrsiflorum</name>
    <name type="common">Pinecone-like raceme dendrobium</name>
    <name type="synonym">Orchid</name>
    <dbReference type="NCBI Taxonomy" id="117978"/>
    <lineage>
        <taxon>Eukaryota</taxon>
        <taxon>Viridiplantae</taxon>
        <taxon>Streptophyta</taxon>
        <taxon>Embryophyta</taxon>
        <taxon>Tracheophyta</taxon>
        <taxon>Spermatophyta</taxon>
        <taxon>Magnoliopsida</taxon>
        <taxon>Liliopsida</taxon>
        <taxon>Asparagales</taxon>
        <taxon>Orchidaceae</taxon>
        <taxon>Epidendroideae</taxon>
        <taxon>Malaxideae</taxon>
        <taxon>Dendrobiinae</taxon>
        <taxon>Dendrobium</taxon>
    </lineage>
</organism>
<gene>
    <name evidence="6" type="ORF">M5K25_000519</name>
</gene>
<feature type="DNA-binding region" description="Homeobox" evidence="3">
    <location>
        <begin position="72"/>
        <end position="131"/>
    </location>
</feature>
<protein>
    <recommendedName>
        <fullName evidence="5">Homeobox domain-containing protein</fullName>
    </recommendedName>
</protein>
<dbReference type="GO" id="GO:0005634">
    <property type="term" value="C:nucleus"/>
    <property type="evidence" value="ECO:0007669"/>
    <property type="project" value="UniProtKB-SubCell"/>
</dbReference>
<evidence type="ECO:0000259" key="5">
    <source>
        <dbReference type="PROSITE" id="PS50071"/>
    </source>
</evidence>
<keyword evidence="7" id="KW-1185">Reference proteome</keyword>
<dbReference type="PROSITE" id="PS50071">
    <property type="entry name" value="HOMEOBOX_2"/>
    <property type="match status" value="1"/>
</dbReference>
<dbReference type="SMART" id="SM00389">
    <property type="entry name" value="HOX"/>
    <property type="match status" value="1"/>
</dbReference>
<evidence type="ECO:0000256" key="2">
    <source>
        <dbReference type="ARBA" id="ARBA00023125"/>
    </source>
</evidence>
<dbReference type="Proteomes" id="UP001552299">
    <property type="component" value="Unassembled WGS sequence"/>
</dbReference>
<comment type="caution">
    <text evidence="6">The sequence shown here is derived from an EMBL/GenBank/DDBJ whole genome shotgun (WGS) entry which is preliminary data.</text>
</comment>
<name>A0ABD0VU23_DENTH</name>
<sequence>MALVPVRTECSFLESEMDGSVESLGGLLDAQRKIFHSQIDQLKRLVVNQCKLTGVNPLSQEMAAGALSIKIGKKPRDLLNPKAVKYMQSIFAIKDTIGKKETREISALCGVTVTQVRDFFSGQRSKVRKLVSLVREKAVKSDASDAANEGCSTNPEATLLSRIDAPLSAVDVKNFGDLAEVPDSNGNLLAIQYDQNVPVSSIDSKPIQVVVPSSSSQEESIPGIYEDDKKFLENIFNLMRKEGTFSGQVKLMEWILQIHNSAVLVWFLTKGSITILATWLSQAAIEEQTTLLNVILKVLCHLPLHKALPAQMSSILQTVNKLRFYRTPDISNRAKVLLFRWSKMLVRNQAVKYPSILNSSDGVQKDIIRKQRISEILSEEFWRSKIGITDEFLALTESSGNDSKSDPKQALKLLTASCNRSSRKQGQSALSIKIKERRKVRLVEQLDQKAAGRIAQVGRAAPSNLSRPISADDIQKAKMRAMFMQHKYGKADASSSENKIIEDSKDLQAAQSNKILPPPRKMQLEQINREEKKLADVLCGDSEAPIDTISTVALQEESLERLKRSQFQWQTPPEMKIDSSWRVGEAESSKEVDVQAQRIRREKETFYSSKFDIPPDPKEPWDIEMDFDDSLTPEIPIDQPPDADAVEDHLDPSGDDQAIPDDMPAAMVALPPMTSYGNAAEPDLELLAVLLKNPELVFALTSGQGKNLTSDERVALLDMIKHSSVAPSASLTGISSSTSQEKPKDPVPMSLPSPTPPSDVERAAGWRSAFPTVSKAQLPQSQFSCAVRHLVPTLTPTPLPTVMVLPAQAELQSAIVPTSHVLITANTAPQTVALTSLTSQRPCPLLSQHILPSGYAEPQRLNTECSLLSKGNALSRPASAVPFPTPAAFHQDTYCRNSLPTSTVSSLPSLPPPQRRSESLMISDPSVAAIPPNSTSLSRGDASTEWFEWRDMMPEWRDTMPESSTRRQNAKEFTLQGSPRFNASIRDIYPTHQGRSTGRVEIVGRSRDSETWSPERTPLRSSESRHGHSRSHAESRREQGWNQRHEWSRQRSSGHHDQNRSSNGSGGRWRDRDRRR</sequence>
<feature type="region of interest" description="Disordered" evidence="4">
    <location>
        <begin position="728"/>
        <end position="762"/>
    </location>
</feature>
<dbReference type="PANTHER" id="PTHR33400">
    <property type="entry name" value="ZINC FINGER CCCH DOMAIN-CONTAINING PROTEIN 6-RELATED"/>
    <property type="match status" value="1"/>
</dbReference>
<evidence type="ECO:0000256" key="1">
    <source>
        <dbReference type="ARBA" id="ARBA00004123"/>
    </source>
</evidence>
<evidence type="ECO:0000313" key="6">
    <source>
        <dbReference type="EMBL" id="KAL0928615.1"/>
    </source>
</evidence>
<evidence type="ECO:0000313" key="7">
    <source>
        <dbReference type="Proteomes" id="UP001552299"/>
    </source>
</evidence>
<dbReference type="InterPro" id="IPR009057">
    <property type="entry name" value="Homeodomain-like_sf"/>
</dbReference>
<evidence type="ECO:0000256" key="4">
    <source>
        <dbReference type="SAM" id="MobiDB-lite"/>
    </source>
</evidence>
<feature type="compositionally biased region" description="Basic and acidic residues" evidence="4">
    <location>
        <begin position="1022"/>
        <end position="1059"/>
    </location>
</feature>
<proteinExistence type="predicted"/>
<dbReference type="SUPFAM" id="SSF46689">
    <property type="entry name" value="Homeodomain-like"/>
    <property type="match status" value="1"/>
</dbReference>
<keyword evidence="3" id="KW-0371">Homeobox</keyword>
<comment type="subcellular location">
    <subcellularLocation>
        <location evidence="1 3">Nucleus</location>
    </subcellularLocation>
</comment>
<keyword evidence="3" id="KW-0539">Nucleus</keyword>
<feature type="region of interest" description="Disordered" evidence="4">
    <location>
        <begin position="959"/>
        <end position="1076"/>
    </location>
</feature>
<keyword evidence="2 3" id="KW-0238">DNA-binding</keyword>
<dbReference type="AlphaFoldDB" id="A0ABD0VU23"/>